<comment type="caution">
    <text evidence="1">The sequence shown here is derived from an EMBL/GenBank/DDBJ whole genome shotgun (WGS) entry which is preliminary data.</text>
</comment>
<gene>
    <name evidence="1" type="ORF">FB559_6971</name>
</gene>
<dbReference type="Proteomes" id="UP000316096">
    <property type="component" value="Unassembled WGS sequence"/>
</dbReference>
<protein>
    <submittedName>
        <fullName evidence="1">Uncharacterized protein</fullName>
    </submittedName>
</protein>
<accession>A0A543CVU5</accession>
<evidence type="ECO:0000313" key="1">
    <source>
        <dbReference type="EMBL" id="TQM01223.1"/>
    </source>
</evidence>
<name>A0A543CVU5_9ACTN</name>
<dbReference type="AlphaFoldDB" id="A0A543CVU5"/>
<evidence type="ECO:0000313" key="2">
    <source>
        <dbReference type="Proteomes" id="UP000316096"/>
    </source>
</evidence>
<proteinExistence type="predicted"/>
<keyword evidence="2" id="KW-1185">Reference proteome</keyword>
<sequence length="133" mass="14268">MVATLWQPISCVNPQRRERGLTGALELVAEAGECRRVEEKGIFGGVVQPAGAGLVALHPEAGSTVHEPGIVSVEAQVPQEIAERPAGDRISGRQFVERRSLLGLVRREQVRATGGRGRYDIPTVPRVPDASGR</sequence>
<reference evidence="1 2" key="1">
    <citation type="submission" date="2019-06" db="EMBL/GenBank/DDBJ databases">
        <title>Sequencing the genomes of 1000 actinobacteria strains.</title>
        <authorList>
            <person name="Klenk H.-P."/>
        </authorList>
    </citation>
    <scope>NUCLEOTIDE SEQUENCE [LARGE SCALE GENOMIC DNA]</scope>
    <source>
        <strain evidence="1 2">DSM 102200</strain>
    </source>
</reference>
<organism evidence="1 2">
    <name type="scientific">Actinoallomurus bryophytorum</name>
    <dbReference type="NCBI Taxonomy" id="1490222"/>
    <lineage>
        <taxon>Bacteria</taxon>
        <taxon>Bacillati</taxon>
        <taxon>Actinomycetota</taxon>
        <taxon>Actinomycetes</taxon>
        <taxon>Streptosporangiales</taxon>
        <taxon>Thermomonosporaceae</taxon>
        <taxon>Actinoallomurus</taxon>
    </lineage>
</organism>
<dbReference type="EMBL" id="VFOZ01000001">
    <property type="protein sequence ID" value="TQM01223.1"/>
    <property type="molecule type" value="Genomic_DNA"/>
</dbReference>